<feature type="binding site" evidence="22">
    <location>
        <position position="546"/>
    </location>
    <ligand>
        <name>Ca(2+)</name>
        <dbReference type="ChEBI" id="CHEBI:29108"/>
    </ligand>
</feature>
<evidence type="ECO:0000256" key="13">
    <source>
        <dbReference type="ARBA" id="ARBA00022801"/>
    </source>
</evidence>
<dbReference type="Gene3D" id="3.50.4.10">
    <property type="entry name" value="Hepatocyte Growth Factor"/>
    <property type="match status" value="1"/>
</dbReference>
<dbReference type="PROSITE" id="PS51695">
    <property type="entry name" value="SEDOLISIN"/>
    <property type="match status" value="1"/>
</dbReference>
<evidence type="ECO:0000256" key="4">
    <source>
        <dbReference type="ARBA" id="ARBA00004606"/>
    </source>
</evidence>
<keyword evidence="9" id="KW-0808">Transferase</keyword>
<dbReference type="VEuPathDB" id="FungiDB:ASPVEDRAFT_188663"/>
<comment type="cofactor">
    <cofactor evidence="22">
        <name>Ca(2+)</name>
        <dbReference type="ChEBI" id="CHEBI:29108"/>
    </cofactor>
    <text evidence="22">Binds 1 Ca(2+) ion per subunit.</text>
</comment>
<feature type="chain" id="PRO_5012363503" description="tripeptidyl-peptidase II" evidence="23">
    <location>
        <begin position="25"/>
        <end position="1077"/>
    </location>
</feature>
<accession>A0A1L9PEU6</accession>
<dbReference type="OrthoDB" id="409122at2759"/>
<dbReference type="Pfam" id="PF02434">
    <property type="entry name" value="Fringe"/>
    <property type="match status" value="1"/>
</dbReference>
<feature type="binding site" evidence="22">
    <location>
        <position position="574"/>
    </location>
    <ligand>
        <name>Ca(2+)</name>
        <dbReference type="ChEBI" id="CHEBI:29108"/>
    </ligand>
</feature>
<comment type="catalytic activity">
    <reaction evidence="1">
        <text>Release of an N-terminal tripeptide from a polypeptide.</text>
        <dbReference type="EC" id="3.4.14.10"/>
    </reaction>
</comment>
<dbReference type="GO" id="GO:0016020">
    <property type="term" value="C:membrane"/>
    <property type="evidence" value="ECO:0007669"/>
    <property type="project" value="UniProtKB-SubCell"/>
</dbReference>
<dbReference type="SMART" id="SM00944">
    <property type="entry name" value="Pro-kuma_activ"/>
    <property type="match status" value="1"/>
</dbReference>
<keyword evidence="21" id="KW-0325">Glycoprotein</keyword>
<evidence type="ECO:0000256" key="18">
    <source>
        <dbReference type="ARBA" id="ARBA00023026"/>
    </source>
</evidence>
<evidence type="ECO:0000256" key="20">
    <source>
        <dbReference type="ARBA" id="ARBA00023145"/>
    </source>
</evidence>
<keyword evidence="18" id="KW-0843">Virulence</keyword>
<gene>
    <name evidence="25" type="ORF">ASPVEDRAFT_188663</name>
</gene>
<keyword evidence="15 22" id="KW-0106">Calcium</keyword>
<dbReference type="AlphaFoldDB" id="A0A1L9PEU6"/>
<dbReference type="RefSeq" id="XP_040665829.1">
    <property type="nucleotide sequence ID" value="XM_040809036.1"/>
</dbReference>
<evidence type="ECO:0000256" key="23">
    <source>
        <dbReference type="SAM" id="SignalP"/>
    </source>
</evidence>
<dbReference type="InterPro" id="IPR015366">
    <property type="entry name" value="S53_propep"/>
</dbReference>
<evidence type="ECO:0000313" key="25">
    <source>
        <dbReference type="EMBL" id="OJJ00067.1"/>
    </source>
</evidence>
<dbReference type="GO" id="GO:0016757">
    <property type="term" value="F:glycosyltransferase activity"/>
    <property type="evidence" value="ECO:0007669"/>
    <property type="project" value="UniProtKB-KW"/>
</dbReference>
<feature type="binding site" evidence="22">
    <location>
        <position position="576"/>
    </location>
    <ligand>
        <name>Ca(2+)</name>
        <dbReference type="ChEBI" id="CHEBI:29108"/>
    </ligand>
</feature>
<dbReference type="InterPro" id="IPR050819">
    <property type="entry name" value="Tripeptidyl-peptidase_I"/>
</dbReference>
<evidence type="ECO:0000256" key="19">
    <source>
        <dbReference type="ARBA" id="ARBA00023136"/>
    </source>
</evidence>
<sequence>MVSFSFLAEVVLLVASCFISAVAGDASYVAVEKLQNAPVGWIKGPAAPPSKMMKFHIAVRPERAAEFELMVLDMSTPGHPNYGQHMKRDEVRDFIRPSDYTMEQVLSWLDSENVPKESMKIRGNWVEVTMPVSQAESLMKTRFYRYTHRGTRRNTIRTLDYSVPREMHPYIQTIQPTTHFEQPNTQVIHPTFRPISMAPSSSHREPVVDCSSQVTPGCLRQLYGLYDTEASPDPRNRLGISGYLDQYARYSDFHKFMGMFAPNRTDANFTVETINGGLNIQNSSIGSTEASLDVQYAIALAYNPLTTYYTTGGRGPVIPEAGESGESESTNEPYLEQLHYLLDLSDDELPAVLSTSYGENEQSVPESYSEASCHLFAQLGARGVSVLFSSGDDGVGRSCLTNDGTNRTRFQPIFPASCPFVTSVGGTYKTDPEIAVDFSGGGFSDRFKRPAYQEASVGGYLEKLGKKWEGLYNPEGRGIPDVAAQALNYIIVDHDETYEIGGTSASAPTFAAIVSRLNAERLKDGNPRLGFLNPWLYSLNQTGFTDIVDGHSSGCASSNIGGPNGYATWNATTGWDPVTGLGTPFYNTLVKVARELAAFPRPLRLLSQALLLGGLVFIACQTALKLHTQLNEPPPKTLRPDQLCKSGKPQQGNEVQQYGTLSAPVCQTFPAAAFAEDGIQVVLKIGAAEADRLMTSHVNGSTSCIPNLLVVSDISQTLGPFHAHDVLADVIHILSEGDRQIYQYQRESYYYWSTGLEPNQAARNLDRYKFLAMVEYAYAQNPNAKWYVFTETDTTVLWENMVQLLERFNWADPIYIGSPSPGRRWESYFESQPTFFVYGGSGIVLSVTAIEKLLQGSRRGSGDIASRLLINKYQQLVRDDCCGDSVLGYVSFQEGVKIQGQWPMFNPHPLHKTPLSKAYWCQPAISFHKSDPIAARELWDWEQKLRQERGPDQQQRPILYRDIVDFFDFSSTPVRNDWNNVELDAFDAPTEEAHKSFDSCKEACQNHPECFQFTHYRKQCRMSNIINFGIPAPPSKSDMTDSVHSVAGWDVDKIQNFKTNHDCSEVEWPEPSIERIY</sequence>
<dbReference type="Proteomes" id="UP000184073">
    <property type="component" value="Unassembled WGS sequence"/>
</dbReference>
<evidence type="ECO:0000256" key="10">
    <source>
        <dbReference type="ARBA" id="ARBA00022692"/>
    </source>
</evidence>
<dbReference type="PANTHER" id="PTHR14218:SF32">
    <property type="entry name" value="TRIPEPTIDYL PEPTIDASE SED3 (AFU_ORTHOLOGUE AFUA_3G08930)"/>
    <property type="match status" value="1"/>
</dbReference>
<keyword evidence="14 22" id="KW-0720">Serine protease</keyword>
<evidence type="ECO:0000256" key="12">
    <source>
        <dbReference type="ARBA" id="ARBA00022729"/>
    </source>
</evidence>
<keyword evidence="11 22" id="KW-0479">Metal-binding</keyword>
<evidence type="ECO:0000256" key="2">
    <source>
        <dbReference type="ARBA" id="ARBA00002451"/>
    </source>
</evidence>
<dbReference type="FunFam" id="3.40.50.200:FF:000015">
    <property type="entry name" value="Tripeptidyl peptidase A"/>
    <property type="match status" value="1"/>
</dbReference>
<evidence type="ECO:0000256" key="14">
    <source>
        <dbReference type="ARBA" id="ARBA00022825"/>
    </source>
</evidence>
<dbReference type="EC" id="3.4.14.10" evidence="5"/>
<organism evidence="25 26">
    <name type="scientific">Aspergillus versicolor CBS 583.65</name>
    <dbReference type="NCBI Taxonomy" id="1036611"/>
    <lineage>
        <taxon>Eukaryota</taxon>
        <taxon>Fungi</taxon>
        <taxon>Dikarya</taxon>
        <taxon>Ascomycota</taxon>
        <taxon>Pezizomycotina</taxon>
        <taxon>Eurotiomycetes</taxon>
        <taxon>Eurotiomycetidae</taxon>
        <taxon>Eurotiales</taxon>
        <taxon>Aspergillaceae</taxon>
        <taxon>Aspergillus</taxon>
        <taxon>Aspergillus subgen. Nidulantes</taxon>
    </lineage>
</organism>
<evidence type="ECO:0000256" key="8">
    <source>
        <dbReference type="ARBA" id="ARBA00022676"/>
    </source>
</evidence>
<dbReference type="Gene3D" id="3.90.550.50">
    <property type="match status" value="1"/>
</dbReference>
<dbReference type="GO" id="GO:0008240">
    <property type="term" value="F:tripeptidyl-peptidase activity"/>
    <property type="evidence" value="ECO:0007669"/>
    <property type="project" value="UniProtKB-EC"/>
</dbReference>
<feature type="signal peptide" evidence="23">
    <location>
        <begin position="1"/>
        <end position="24"/>
    </location>
</feature>
<keyword evidence="16" id="KW-0735">Signal-anchor</keyword>
<evidence type="ECO:0000256" key="6">
    <source>
        <dbReference type="ARBA" id="ARBA00022525"/>
    </source>
</evidence>
<comment type="subcellular location">
    <subcellularLocation>
        <location evidence="4">Membrane</location>
        <topology evidence="4">Single-pass type II membrane protein</topology>
    </subcellularLocation>
    <subcellularLocation>
        <location evidence="3">Secreted</location>
        <location evidence="3">Extracellular space</location>
    </subcellularLocation>
</comment>
<dbReference type="Gene3D" id="3.40.50.200">
    <property type="entry name" value="Peptidase S8/S53 domain"/>
    <property type="match status" value="1"/>
</dbReference>
<evidence type="ECO:0000256" key="7">
    <source>
        <dbReference type="ARBA" id="ARBA00022670"/>
    </source>
</evidence>
<evidence type="ECO:0000256" key="3">
    <source>
        <dbReference type="ARBA" id="ARBA00004239"/>
    </source>
</evidence>
<reference evidence="26" key="1">
    <citation type="journal article" date="2017" name="Genome Biol.">
        <title>Comparative genomics reveals high biological diversity and specific adaptations in the industrially and medically important fungal genus Aspergillus.</title>
        <authorList>
            <person name="de Vries R.P."/>
            <person name="Riley R."/>
            <person name="Wiebenga A."/>
            <person name="Aguilar-Osorio G."/>
            <person name="Amillis S."/>
            <person name="Uchima C.A."/>
            <person name="Anderluh G."/>
            <person name="Asadollahi M."/>
            <person name="Askin M."/>
            <person name="Barry K."/>
            <person name="Battaglia E."/>
            <person name="Bayram O."/>
            <person name="Benocci T."/>
            <person name="Braus-Stromeyer S.A."/>
            <person name="Caldana C."/>
            <person name="Canovas D."/>
            <person name="Cerqueira G.C."/>
            <person name="Chen F."/>
            <person name="Chen W."/>
            <person name="Choi C."/>
            <person name="Clum A."/>
            <person name="Dos Santos R.A."/>
            <person name="Damasio A.R."/>
            <person name="Diallinas G."/>
            <person name="Emri T."/>
            <person name="Fekete E."/>
            <person name="Flipphi M."/>
            <person name="Freyberg S."/>
            <person name="Gallo A."/>
            <person name="Gournas C."/>
            <person name="Habgood R."/>
            <person name="Hainaut M."/>
            <person name="Harispe M.L."/>
            <person name="Henrissat B."/>
            <person name="Hilden K.S."/>
            <person name="Hope R."/>
            <person name="Hossain A."/>
            <person name="Karabika E."/>
            <person name="Karaffa L."/>
            <person name="Karanyi Z."/>
            <person name="Krasevec N."/>
            <person name="Kuo A."/>
            <person name="Kusch H."/>
            <person name="LaButti K."/>
            <person name="Lagendijk E.L."/>
            <person name="Lapidus A."/>
            <person name="Levasseur A."/>
            <person name="Lindquist E."/>
            <person name="Lipzen A."/>
            <person name="Logrieco A.F."/>
            <person name="MacCabe A."/>
            <person name="Maekelae M.R."/>
            <person name="Malavazi I."/>
            <person name="Melin P."/>
            <person name="Meyer V."/>
            <person name="Mielnichuk N."/>
            <person name="Miskei M."/>
            <person name="Molnar A.P."/>
            <person name="Mule G."/>
            <person name="Ngan C.Y."/>
            <person name="Orejas M."/>
            <person name="Orosz E."/>
            <person name="Ouedraogo J.P."/>
            <person name="Overkamp K.M."/>
            <person name="Park H.-S."/>
            <person name="Perrone G."/>
            <person name="Piumi F."/>
            <person name="Punt P.J."/>
            <person name="Ram A.F."/>
            <person name="Ramon A."/>
            <person name="Rauscher S."/>
            <person name="Record E."/>
            <person name="Riano-Pachon D.M."/>
            <person name="Robert V."/>
            <person name="Roehrig J."/>
            <person name="Ruller R."/>
            <person name="Salamov A."/>
            <person name="Salih N.S."/>
            <person name="Samson R.A."/>
            <person name="Sandor E."/>
            <person name="Sanguinetti M."/>
            <person name="Schuetze T."/>
            <person name="Sepcic K."/>
            <person name="Shelest E."/>
            <person name="Sherlock G."/>
            <person name="Sophianopoulou V."/>
            <person name="Squina F.M."/>
            <person name="Sun H."/>
            <person name="Susca A."/>
            <person name="Todd R.B."/>
            <person name="Tsang A."/>
            <person name="Unkles S.E."/>
            <person name="van de Wiele N."/>
            <person name="van Rossen-Uffink D."/>
            <person name="Oliveira J.V."/>
            <person name="Vesth T.C."/>
            <person name="Visser J."/>
            <person name="Yu J.-H."/>
            <person name="Zhou M."/>
            <person name="Andersen M.R."/>
            <person name="Archer D.B."/>
            <person name="Baker S.E."/>
            <person name="Benoit I."/>
            <person name="Brakhage A.A."/>
            <person name="Braus G.H."/>
            <person name="Fischer R."/>
            <person name="Frisvad J.C."/>
            <person name="Goldman G.H."/>
            <person name="Houbraken J."/>
            <person name="Oakley B."/>
            <person name="Pocsi I."/>
            <person name="Scazzocchio C."/>
            <person name="Seiboth B."/>
            <person name="vanKuyk P.A."/>
            <person name="Wortman J."/>
            <person name="Dyer P.S."/>
            <person name="Grigoriev I.V."/>
        </authorList>
    </citation>
    <scope>NUCLEOTIDE SEQUENCE [LARGE SCALE GENOMIC DNA]</scope>
    <source>
        <strain evidence="26">CBS 583.65</strain>
    </source>
</reference>
<evidence type="ECO:0000259" key="24">
    <source>
        <dbReference type="PROSITE" id="PS51695"/>
    </source>
</evidence>
<dbReference type="InterPro" id="IPR003378">
    <property type="entry name" value="Fringe-like_glycosylTrfase"/>
</dbReference>
<dbReference type="GO" id="GO:0006508">
    <property type="term" value="P:proteolysis"/>
    <property type="evidence" value="ECO:0007669"/>
    <property type="project" value="UniProtKB-KW"/>
</dbReference>
<keyword evidence="8" id="KW-0328">Glycosyltransferase</keyword>
<evidence type="ECO:0000256" key="16">
    <source>
        <dbReference type="ARBA" id="ARBA00022968"/>
    </source>
</evidence>
<dbReference type="GO" id="GO:0005576">
    <property type="term" value="C:extracellular region"/>
    <property type="evidence" value="ECO:0007669"/>
    <property type="project" value="UniProtKB-SubCell"/>
</dbReference>
<dbReference type="CDD" id="cd04056">
    <property type="entry name" value="Peptidases_S53"/>
    <property type="match status" value="1"/>
</dbReference>
<keyword evidence="7 22" id="KW-0645">Protease</keyword>
<evidence type="ECO:0000256" key="1">
    <source>
        <dbReference type="ARBA" id="ARBA00001910"/>
    </source>
</evidence>
<dbReference type="SUPFAM" id="SSF54897">
    <property type="entry name" value="Protease propeptides/inhibitors"/>
    <property type="match status" value="1"/>
</dbReference>
<dbReference type="GO" id="GO:0004252">
    <property type="term" value="F:serine-type endopeptidase activity"/>
    <property type="evidence" value="ECO:0007669"/>
    <property type="project" value="UniProtKB-UniRule"/>
</dbReference>
<feature type="active site" description="Charge relay system" evidence="22">
    <location>
        <position position="504"/>
    </location>
</feature>
<comment type="function">
    <text evidence="2">Secreted tripeptidyl-peptidase which degrades proteins at acidic pHs and is involved in virulence.</text>
</comment>
<evidence type="ECO:0000256" key="22">
    <source>
        <dbReference type="PROSITE-ProRule" id="PRU01032"/>
    </source>
</evidence>
<feature type="domain" description="Peptidase S53" evidence="24">
    <location>
        <begin position="213"/>
        <end position="596"/>
    </location>
</feature>
<dbReference type="GO" id="GO:0046872">
    <property type="term" value="F:metal ion binding"/>
    <property type="evidence" value="ECO:0007669"/>
    <property type="project" value="UniProtKB-UniRule"/>
</dbReference>
<dbReference type="PANTHER" id="PTHR14218">
    <property type="entry name" value="PROTEASE S8 TRIPEPTIDYL PEPTIDASE I CLN2"/>
    <property type="match status" value="1"/>
</dbReference>
<dbReference type="InterPro" id="IPR030400">
    <property type="entry name" value="Sedolisin_dom"/>
</dbReference>
<dbReference type="STRING" id="1036611.A0A1L9PEU6"/>
<evidence type="ECO:0000256" key="9">
    <source>
        <dbReference type="ARBA" id="ARBA00022679"/>
    </source>
</evidence>
<evidence type="ECO:0000256" key="21">
    <source>
        <dbReference type="ARBA" id="ARBA00023180"/>
    </source>
</evidence>
<dbReference type="InterPro" id="IPR036852">
    <property type="entry name" value="Peptidase_S8/S53_dom_sf"/>
</dbReference>
<dbReference type="SUPFAM" id="SSF52743">
    <property type="entry name" value="Subtilisin-like"/>
    <property type="match status" value="1"/>
</dbReference>
<dbReference type="EMBL" id="KV878127">
    <property type="protein sequence ID" value="OJJ00067.1"/>
    <property type="molecule type" value="Genomic_DNA"/>
</dbReference>
<proteinExistence type="predicted"/>
<keyword evidence="26" id="KW-1185">Reference proteome</keyword>
<feature type="active site" description="Charge relay system" evidence="22">
    <location>
        <position position="289"/>
    </location>
</feature>
<feature type="binding site" evidence="22">
    <location>
        <position position="547"/>
    </location>
    <ligand>
        <name>Ca(2+)</name>
        <dbReference type="ChEBI" id="CHEBI:29108"/>
    </ligand>
</feature>
<feature type="active site" description="Charge relay system" evidence="22">
    <location>
        <position position="293"/>
    </location>
</feature>
<keyword evidence="10" id="KW-0812">Transmembrane</keyword>
<keyword evidence="6" id="KW-0964">Secreted</keyword>
<evidence type="ECO:0000313" key="26">
    <source>
        <dbReference type="Proteomes" id="UP000184073"/>
    </source>
</evidence>
<evidence type="ECO:0000256" key="11">
    <source>
        <dbReference type="ARBA" id="ARBA00022723"/>
    </source>
</evidence>
<dbReference type="Pfam" id="PF09286">
    <property type="entry name" value="Pro-kuma_activ"/>
    <property type="match status" value="1"/>
</dbReference>
<keyword evidence="19" id="KW-0472">Membrane</keyword>
<keyword evidence="12 23" id="KW-0732">Signal</keyword>
<keyword evidence="17" id="KW-1133">Transmembrane helix</keyword>
<evidence type="ECO:0000256" key="5">
    <source>
        <dbReference type="ARBA" id="ARBA00012462"/>
    </source>
</evidence>
<dbReference type="CDD" id="cd11377">
    <property type="entry name" value="Pro-peptidase_S53"/>
    <property type="match status" value="1"/>
</dbReference>
<keyword evidence="20" id="KW-0865">Zymogen</keyword>
<evidence type="ECO:0000256" key="17">
    <source>
        <dbReference type="ARBA" id="ARBA00022989"/>
    </source>
</evidence>
<evidence type="ECO:0000256" key="15">
    <source>
        <dbReference type="ARBA" id="ARBA00022837"/>
    </source>
</evidence>
<name>A0A1L9PEU6_ASPVE</name>
<dbReference type="GeneID" id="63724547"/>
<protein>
    <recommendedName>
        <fullName evidence="5">tripeptidyl-peptidase II</fullName>
        <ecNumber evidence="5">3.4.14.10</ecNumber>
    </recommendedName>
</protein>
<keyword evidence="13 22" id="KW-0378">Hydrolase</keyword>